<gene>
    <name evidence="1" type="ORF">H9806_07265</name>
</gene>
<accession>A0A9E2NVY4</accession>
<comment type="caution">
    <text evidence="1">The sequence shown here is derived from an EMBL/GenBank/DDBJ whole genome shotgun (WGS) entry which is preliminary data.</text>
</comment>
<dbReference type="Proteomes" id="UP000823844">
    <property type="component" value="Unassembled WGS sequence"/>
</dbReference>
<evidence type="ECO:0000313" key="1">
    <source>
        <dbReference type="EMBL" id="MBU3828904.1"/>
    </source>
</evidence>
<proteinExistence type="predicted"/>
<name>A0A9E2NVY4_9LACO</name>
<dbReference type="AlphaFoldDB" id="A0A9E2NVY4"/>
<reference evidence="1" key="1">
    <citation type="journal article" date="2021" name="PeerJ">
        <title>Extensive microbial diversity within the chicken gut microbiome revealed by metagenomics and culture.</title>
        <authorList>
            <person name="Gilroy R."/>
            <person name="Ravi A."/>
            <person name="Getino M."/>
            <person name="Pursley I."/>
            <person name="Horton D.L."/>
            <person name="Alikhan N.F."/>
            <person name="Baker D."/>
            <person name="Gharbi K."/>
            <person name="Hall N."/>
            <person name="Watson M."/>
            <person name="Adriaenssens E.M."/>
            <person name="Foster-Nyarko E."/>
            <person name="Jarju S."/>
            <person name="Secka A."/>
            <person name="Antonio M."/>
            <person name="Oren A."/>
            <person name="Chaudhuri R.R."/>
            <person name="La Ragione R."/>
            <person name="Hildebrand F."/>
            <person name="Pallen M.J."/>
        </authorList>
    </citation>
    <scope>NUCLEOTIDE SEQUENCE</scope>
    <source>
        <strain evidence="1">F6-686</strain>
    </source>
</reference>
<dbReference type="EMBL" id="JAHLFT010000091">
    <property type="protein sequence ID" value="MBU3828904.1"/>
    <property type="molecule type" value="Genomic_DNA"/>
</dbReference>
<reference evidence="1" key="2">
    <citation type="submission" date="2021-04" db="EMBL/GenBank/DDBJ databases">
        <authorList>
            <person name="Gilroy R."/>
        </authorList>
    </citation>
    <scope>NUCLEOTIDE SEQUENCE</scope>
    <source>
        <strain evidence="1">F6-686</strain>
    </source>
</reference>
<sequence length="49" mass="5683">MTEKHEIVPIEPVQDSQLLLSLKRNDLEFKAYTSLDPMVLQDIVDRILS</sequence>
<protein>
    <submittedName>
        <fullName evidence="1">Uncharacterized protein</fullName>
    </submittedName>
</protein>
<evidence type="ECO:0000313" key="2">
    <source>
        <dbReference type="Proteomes" id="UP000823844"/>
    </source>
</evidence>
<organism evidence="1 2">
    <name type="scientific">Candidatus Lactobacillus pullistercoris</name>
    <dbReference type="NCBI Taxonomy" id="2838636"/>
    <lineage>
        <taxon>Bacteria</taxon>
        <taxon>Bacillati</taxon>
        <taxon>Bacillota</taxon>
        <taxon>Bacilli</taxon>
        <taxon>Lactobacillales</taxon>
        <taxon>Lactobacillaceae</taxon>
        <taxon>Lactobacillus</taxon>
    </lineage>
</organism>